<evidence type="ECO:0008006" key="4">
    <source>
        <dbReference type="Google" id="ProtNLM"/>
    </source>
</evidence>
<evidence type="ECO:0000256" key="1">
    <source>
        <dbReference type="SAM" id="SignalP"/>
    </source>
</evidence>
<dbReference type="STRING" id="167879.CPS_1856"/>
<dbReference type="EMBL" id="CP000083">
    <property type="protein sequence ID" value="AAZ24320.1"/>
    <property type="molecule type" value="Genomic_DNA"/>
</dbReference>
<sequence>MKSALTFCITLLCGIIFMNNSSANTEALFAQKLFVQIELTPFLTKHQPPYFALWLSNDKKQHKALVVIREKVKWLRDLKKFWRDIARENRSESDAVTSATNINKKFNYSYEIEGIWQYISLEVVRENGSRELIYFPLSSKDACIQGKVEIVVLCAQLAIND</sequence>
<dbReference type="KEGG" id="cps:CPS_1856"/>
<evidence type="ECO:0000313" key="2">
    <source>
        <dbReference type="EMBL" id="AAZ24320.1"/>
    </source>
</evidence>
<feature type="chain" id="PRO_5004234256" description="DUF2271 domain-containing protein" evidence="1">
    <location>
        <begin position="24"/>
        <end position="161"/>
    </location>
</feature>
<evidence type="ECO:0000313" key="3">
    <source>
        <dbReference type="Proteomes" id="UP000000547"/>
    </source>
</evidence>
<proteinExistence type="predicted"/>
<dbReference type="HOGENOM" id="CLU_1640878_0_0_6"/>
<accession>Q484C9</accession>
<protein>
    <recommendedName>
        <fullName evidence="4">DUF2271 domain-containing protein</fullName>
    </recommendedName>
</protein>
<reference evidence="2" key="1">
    <citation type="journal article" date="2005" name="Proc. Natl. Acad. Sci. U.S.A.">
        <title>The psychrophilic lifestyle as revealed by the genome sequence of Colwellia psychrerythraea 34H through genomic and proteomic analyses.</title>
        <authorList>
            <person name="Methe B.A."/>
            <person name="Nelson K.E."/>
            <person name="Deming J.W."/>
            <person name="Momen B."/>
            <person name="Melamud E."/>
            <person name="Zhang X."/>
            <person name="Moult J."/>
            <person name="Madupu R."/>
            <person name="Nelson W.C."/>
            <person name="Dodson R.J."/>
            <person name="Brinkac L.M."/>
            <person name="Daugherty S.C."/>
            <person name="Durkin A.S."/>
            <person name="DeBoy R.T."/>
            <person name="Kolonay J.F."/>
            <person name="Sullivan S.A."/>
            <person name="Zhou L."/>
            <person name="Davidsen T.M."/>
            <person name="Wu M."/>
            <person name="Huston A.L."/>
            <person name="Lewis M."/>
            <person name="Weaver B."/>
            <person name="Weidman J.F."/>
            <person name="Khouri H."/>
            <person name="Utterback T.R."/>
            <person name="Feldblyum T.V."/>
            <person name="Fraser C.M."/>
        </authorList>
    </citation>
    <scope>NUCLEOTIDE SEQUENCE [LARGE SCALE GENOMIC DNA]</scope>
    <source>
        <strain evidence="2">34H</strain>
    </source>
</reference>
<gene>
    <name evidence="2" type="ordered locus">CPS_1856</name>
</gene>
<name>Q484C9_COLP3</name>
<organism evidence="2 3">
    <name type="scientific">Colwellia psychrerythraea (strain 34H / ATCC BAA-681)</name>
    <name type="common">Vibrio psychroerythus</name>
    <dbReference type="NCBI Taxonomy" id="167879"/>
    <lineage>
        <taxon>Bacteria</taxon>
        <taxon>Pseudomonadati</taxon>
        <taxon>Pseudomonadota</taxon>
        <taxon>Gammaproteobacteria</taxon>
        <taxon>Alteromonadales</taxon>
        <taxon>Colwelliaceae</taxon>
        <taxon>Colwellia</taxon>
    </lineage>
</organism>
<dbReference type="InterPro" id="IPR014469">
    <property type="entry name" value="DUF2271"/>
</dbReference>
<keyword evidence="1" id="KW-0732">Signal</keyword>
<dbReference type="Pfam" id="PF10029">
    <property type="entry name" value="DUF2271"/>
    <property type="match status" value="1"/>
</dbReference>
<dbReference type="AlphaFoldDB" id="Q484C9"/>
<feature type="signal peptide" evidence="1">
    <location>
        <begin position="1"/>
        <end position="23"/>
    </location>
</feature>
<dbReference type="Proteomes" id="UP000000547">
    <property type="component" value="Chromosome"/>
</dbReference>